<organism evidence="3 4">
    <name type="scientific">Centaurea solstitialis</name>
    <name type="common">yellow star-thistle</name>
    <dbReference type="NCBI Taxonomy" id="347529"/>
    <lineage>
        <taxon>Eukaryota</taxon>
        <taxon>Viridiplantae</taxon>
        <taxon>Streptophyta</taxon>
        <taxon>Embryophyta</taxon>
        <taxon>Tracheophyta</taxon>
        <taxon>Spermatophyta</taxon>
        <taxon>Magnoliopsida</taxon>
        <taxon>eudicotyledons</taxon>
        <taxon>Gunneridae</taxon>
        <taxon>Pentapetalae</taxon>
        <taxon>asterids</taxon>
        <taxon>campanulids</taxon>
        <taxon>Asterales</taxon>
        <taxon>Asteraceae</taxon>
        <taxon>Carduoideae</taxon>
        <taxon>Cardueae</taxon>
        <taxon>Centaureinae</taxon>
        <taxon>Centaurea</taxon>
    </lineage>
</organism>
<dbReference type="PANTHER" id="PTHR12161">
    <property type="entry name" value="IST1 FAMILY MEMBER"/>
    <property type="match status" value="1"/>
</dbReference>
<dbReference type="GO" id="GO:0015031">
    <property type="term" value="P:protein transport"/>
    <property type="evidence" value="ECO:0007669"/>
    <property type="project" value="InterPro"/>
</dbReference>
<feature type="compositionally biased region" description="Polar residues" evidence="2">
    <location>
        <begin position="802"/>
        <end position="815"/>
    </location>
</feature>
<feature type="compositionally biased region" description="Polar residues" evidence="2">
    <location>
        <begin position="373"/>
        <end position="382"/>
    </location>
</feature>
<sequence length="954" mass="106419">MRNKKGIQITQMKKELAQLLESGQDRTARIRVEHVIREEKMVAAYDLVEIYCELIVARLPIIESQKTCPIDLKEAIASVIFAAPSCSDIPELPDVKKQFTAKYGKEFVSAAIELRPDSGVSRMLVEKLSVVAPDIQTKMKVLSAVAKEHNINWDPTSFEEKESKPPDDLLNGPANFEKISTISVDPPKIQTSNVQNVHSHEENPTVPINYYEQNRRYTLDSQKSSASATHDDMRSSGTRSKTMNMRHSFNSNRNDYSSGRENWNMEFKDATSAAQAAAESAERASMAARAAAHLSSQGKITRQYSTESQGSHIRHQKPQVSSTSEFSDQHHFNDSYNRSFNDRNPELRTQQTSPKATKKFSRPASLRSRNDSVEGSSVNNLHQPDGYHGVSSPKMSKRKESANVDYFTEKVIEKQPSVGSSRSNSSAIDDDLDLLTSDQKNIGKKPGVKKTSSYRDDETDSDEDDGPRFDTGLEYNEVEVKSKFSSSENTHIWSPKRSTTDLTDSAKSMEPSVNFDLSDGPDSESETETAKKFISPRKQDHKKPPIELYDLIESGSSVSTPDDDDKILRSQRSARISVKKDSKKSQLVEDNTDYLNRSDDFDTGNELNFGTLTGGLRNKGGFKLPPYTKTATAPPPPSSDKSVNETPTKAGRDSFNSRTNRPEDKKPSVSVSSSESDSDDYNDKFPVQSSKTRSRFAPPDSFFNDDSEDEAPPVSKPTSTGRILGSGLSRRTKGYVDPVGKTVISSSTESYAENSTKDPDRTRKSSERSRNESERKGTFEKISEPPPNPPRKTTEPGKTKAATPSNPGSKTSVQVNEVKKPSHVHPKLPEYDSLAARMQALRMNHHLYKLHPFQNRHPPVEFWVQVCLGGQRVTLSPWVKQHELERKGTFEEISEPPMNPPRTMESGKTEAATPSDPGSQTSVRANEVKKLSHVHPKLPEYDSLRIQALIMNHQ</sequence>
<feature type="compositionally biased region" description="Basic and acidic residues" evidence="2">
    <location>
        <begin position="578"/>
        <end position="587"/>
    </location>
</feature>
<reference evidence="3" key="1">
    <citation type="submission" date="2023-03" db="EMBL/GenBank/DDBJ databases">
        <title>Chromosome-scale reference genome and RAD-based genetic map of yellow starthistle (Centaurea solstitialis) reveal putative structural variation and QTLs associated with invader traits.</title>
        <authorList>
            <person name="Reatini B."/>
            <person name="Cang F.A."/>
            <person name="Jiang Q."/>
            <person name="Mckibben M.T.W."/>
            <person name="Barker M.S."/>
            <person name="Rieseberg L.H."/>
            <person name="Dlugosch K.M."/>
        </authorList>
    </citation>
    <scope>NUCLEOTIDE SEQUENCE</scope>
    <source>
        <strain evidence="3">CAN-66</strain>
        <tissue evidence="3">Leaf</tissue>
    </source>
</reference>
<keyword evidence="4" id="KW-1185">Reference proteome</keyword>
<accession>A0AA38TAQ1</accession>
<dbReference type="PANTHER" id="PTHR12161:SF13">
    <property type="entry name" value="REGULATOR OF VPS4 ACTIVITY IN THE MVB PATHWAY PROTEIN"/>
    <property type="match status" value="1"/>
</dbReference>
<dbReference type="Proteomes" id="UP001172457">
    <property type="component" value="Chromosome 4"/>
</dbReference>
<evidence type="ECO:0000313" key="3">
    <source>
        <dbReference type="EMBL" id="KAJ9551245.1"/>
    </source>
</evidence>
<gene>
    <name evidence="3" type="ORF">OSB04_015290</name>
</gene>
<dbReference type="EMBL" id="JARYMX010000004">
    <property type="protein sequence ID" value="KAJ9551245.1"/>
    <property type="molecule type" value="Genomic_DNA"/>
</dbReference>
<feature type="compositionally biased region" description="Polar residues" evidence="2">
    <location>
        <begin position="489"/>
        <end position="506"/>
    </location>
</feature>
<evidence type="ECO:0000256" key="2">
    <source>
        <dbReference type="SAM" id="MobiDB-lite"/>
    </source>
</evidence>
<feature type="compositionally biased region" description="Polar residues" evidence="2">
    <location>
        <begin position="219"/>
        <end position="228"/>
    </location>
</feature>
<feature type="region of interest" description="Disordered" evidence="2">
    <location>
        <begin position="889"/>
        <end position="934"/>
    </location>
</feature>
<dbReference type="Gene3D" id="1.20.1260.60">
    <property type="entry name" value="Vacuolar protein sorting-associated protein Ist1"/>
    <property type="match status" value="1"/>
</dbReference>
<evidence type="ECO:0000256" key="1">
    <source>
        <dbReference type="ARBA" id="ARBA00005536"/>
    </source>
</evidence>
<feature type="compositionally biased region" description="Polar residues" evidence="2">
    <location>
        <begin position="235"/>
        <end position="260"/>
    </location>
</feature>
<dbReference type="Pfam" id="PF03398">
    <property type="entry name" value="Ist1"/>
    <property type="match status" value="1"/>
</dbReference>
<feature type="compositionally biased region" description="Basic and acidic residues" evidence="2">
    <location>
        <begin position="755"/>
        <end position="783"/>
    </location>
</feature>
<comment type="similarity">
    <text evidence="1">Belongs to the IST1 family.</text>
</comment>
<evidence type="ECO:0000313" key="4">
    <source>
        <dbReference type="Proteomes" id="UP001172457"/>
    </source>
</evidence>
<dbReference type="InterPro" id="IPR042277">
    <property type="entry name" value="IST1-like"/>
</dbReference>
<dbReference type="InterPro" id="IPR005061">
    <property type="entry name" value="Ist1"/>
</dbReference>
<comment type="caution">
    <text evidence="3">The sequence shown here is derived from an EMBL/GenBank/DDBJ whole genome shotgun (WGS) entry which is preliminary data.</text>
</comment>
<feature type="compositionally biased region" description="Polar residues" evidence="2">
    <location>
        <begin position="417"/>
        <end position="427"/>
    </location>
</feature>
<feature type="region of interest" description="Disordered" evidence="2">
    <location>
        <begin position="219"/>
        <end position="260"/>
    </location>
</feature>
<feature type="compositionally biased region" description="Polar residues" evidence="2">
    <location>
        <begin position="743"/>
        <end position="754"/>
    </location>
</feature>
<feature type="region of interest" description="Disordered" evidence="2">
    <location>
        <begin position="288"/>
        <end position="827"/>
    </location>
</feature>
<feature type="compositionally biased region" description="Basic and acidic residues" evidence="2">
    <location>
        <begin position="398"/>
        <end position="413"/>
    </location>
</feature>
<dbReference type="AlphaFoldDB" id="A0AA38TAQ1"/>
<dbReference type="FunFam" id="1.20.1260.60:FF:000003">
    <property type="entry name" value="IST1-like protein isoform A"/>
    <property type="match status" value="1"/>
</dbReference>
<proteinExistence type="inferred from homology"/>
<feature type="compositionally biased region" description="Polar residues" evidence="2">
    <location>
        <begin position="294"/>
        <end position="311"/>
    </location>
</feature>
<protein>
    <submittedName>
        <fullName evidence="3">Uncharacterized protein</fullName>
    </submittedName>
</protein>
<name>A0AA38TAQ1_9ASTR</name>